<sequence length="155" mass="17381">MPPESNSGDPAPASSPTPSISVAPFFLYLDHNARRPPLAAAAPCRSSRWTLQVSTACLPELLCSVRPLPTTSSYRCFPACPVRRSGRPRRPTVILHIHLLLRSTTSSTTEHGLAPSTATALQDFGSIKFDYLRVYNYRRLERRWSHQVPLRNKRE</sequence>
<gene>
    <name evidence="1" type="ORF">TRIUR3_28768</name>
</gene>
<dbReference type="EMBL" id="KD186493">
    <property type="protein sequence ID" value="EMS54080.1"/>
    <property type="molecule type" value="Genomic_DNA"/>
</dbReference>
<evidence type="ECO:0000313" key="1">
    <source>
        <dbReference type="EMBL" id="EMS54080.1"/>
    </source>
</evidence>
<organism evidence="1">
    <name type="scientific">Triticum urartu</name>
    <name type="common">Red wild einkorn</name>
    <name type="synonym">Crithodium urartu</name>
    <dbReference type="NCBI Taxonomy" id="4572"/>
    <lineage>
        <taxon>Eukaryota</taxon>
        <taxon>Viridiplantae</taxon>
        <taxon>Streptophyta</taxon>
        <taxon>Embryophyta</taxon>
        <taxon>Tracheophyta</taxon>
        <taxon>Spermatophyta</taxon>
        <taxon>Magnoliopsida</taxon>
        <taxon>Liliopsida</taxon>
        <taxon>Poales</taxon>
        <taxon>Poaceae</taxon>
        <taxon>BOP clade</taxon>
        <taxon>Pooideae</taxon>
        <taxon>Triticodae</taxon>
        <taxon>Triticeae</taxon>
        <taxon>Triticinae</taxon>
        <taxon>Triticum</taxon>
    </lineage>
</organism>
<protein>
    <submittedName>
        <fullName evidence="1">Uncharacterized protein</fullName>
    </submittedName>
</protein>
<accession>M7ZP19</accession>
<name>M7ZP19_TRIUA</name>
<reference evidence="1" key="1">
    <citation type="journal article" date="2013" name="Nature">
        <title>Draft genome of the wheat A-genome progenitor Triticum urartu.</title>
        <authorList>
            <person name="Ling H.Q."/>
            <person name="Zhao S."/>
            <person name="Liu D."/>
            <person name="Wang J."/>
            <person name="Sun H."/>
            <person name="Zhang C."/>
            <person name="Fan H."/>
            <person name="Li D."/>
            <person name="Dong L."/>
            <person name="Tao Y."/>
            <person name="Gao C."/>
            <person name="Wu H."/>
            <person name="Li Y."/>
            <person name="Cui Y."/>
            <person name="Guo X."/>
            <person name="Zheng S."/>
            <person name="Wang B."/>
            <person name="Yu K."/>
            <person name="Liang Q."/>
            <person name="Yang W."/>
            <person name="Lou X."/>
            <person name="Chen J."/>
            <person name="Feng M."/>
            <person name="Jian J."/>
            <person name="Zhang X."/>
            <person name="Luo G."/>
            <person name="Jiang Y."/>
            <person name="Liu J."/>
            <person name="Wang Z."/>
            <person name="Sha Y."/>
            <person name="Zhang B."/>
            <person name="Wu H."/>
            <person name="Tang D."/>
            <person name="Shen Q."/>
            <person name="Xue P."/>
            <person name="Zou S."/>
            <person name="Wang X."/>
            <person name="Liu X."/>
            <person name="Wang F."/>
            <person name="Yang Y."/>
            <person name="An X."/>
            <person name="Dong Z."/>
            <person name="Zhang K."/>
            <person name="Zhang X."/>
            <person name="Luo M.C."/>
            <person name="Dvorak J."/>
            <person name="Tong Y."/>
            <person name="Wang J."/>
            <person name="Yang H."/>
            <person name="Li Z."/>
            <person name="Wang D."/>
            <person name="Zhang A."/>
            <person name="Wang J."/>
        </authorList>
    </citation>
    <scope>NUCLEOTIDE SEQUENCE</scope>
</reference>
<dbReference type="AlphaFoldDB" id="M7ZP19"/>
<proteinExistence type="predicted"/>